<keyword evidence="1" id="KW-1133">Transmembrane helix</keyword>
<dbReference type="Proteomes" id="UP000265566">
    <property type="component" value="Chromosome 2"/>
</dbReference>
<keyword evidence="1" id="KW-0472">Membrane</keyword>
<evidence type="ECO:0000256" key="1">
    <source>
        <dbReference type="SAM" id="Phobius"/>
    </source>
</evidence>
<organism evidence="2">
    <name type="scientific">Medicago truncatula</name>
    <name type="common">Barrel medic</name>
    <name type="synonym">Medicago tribuloides</name>
    <dbReference type="NCBI Taxonomy" id="3880"/>
    <lineage>
        <taxon>Eukaryota</taxon>
        <taxon>Viridiplantae</taxon>
        <taxon>Streptophyta</taxon>
        <taxon>Embryophyta</taxon>
        <taxon>Tracheophyta</taxon>
        <taxon>Spermatophyta</taxon>
        <taxon>Magnoliopsida</taxon>
        <taxon>eudicotyledons</taxon>
        <taxon>Gunneridae</taxon>
        <taxon>Pentapetalae</taxon>
        <taxon>rosids</taxon>
        <taxon>fabids</taxon>
        <taxon>Fabales</taxon>
        <taxon>Fabaceae</taxon>
        <taxon>Papilionoideae</taxon>
        <taxon>50 kb inversion clade</taxon>
        <taxon>NPAAA clade</taxon>
        <taxon>Hologalegina</taxon>
        <taxon>IRL clade</taxon>
        <taxon>Trifolieae</taxon>
        <taxon>Medicago</taxon>
    </lineage>
</organism>
<accession>A0A396J3M7</accession>
<gene>
    <name evidence="2" type="ORF">MtrunA17_Chr2g0288241</name>
</gene>
<feature type="transmembrane region" description="Helical" evidence="1">
    <location>
        <begin position="77"/>
        <end position="100"/>
    </location>
</feature>
<evidence type="ECO:0000313" key="2">
    <source>
        <dbReference type="EMBL" id="RHN72490.1"/>
    </source>
</evidence>
<dbReference type="EMBL" id="PSQE01000002">
    <property type="protein sequence ID" value="RHN72490.1"/>
    <property type="molecule type" value="Genomic_DNA"/>
</dbReference>
<sequence length="138" mass="15796">MTYGCCGGGCWYCCGGCWPMVGGAMPCPGCIISLGESEISRERKREQLCEERERKLCLGLYLKKNFQNPNSMMMVRLIFFGFLDIIIFIFNFELINWLILSICDSLECYDWLMIKQPCFVDTCKSLCSLALLVQKNHG</sequence>
<keyword evidence="1" id="KW-0812">Transmembrane</keyword>
<protein>
    <recommendedName>
        <fullName evidence="3">Transmembrane protein</fullName>
    </recommendedName>
</protein>
<dbReference type="AlphaFoldDB" id="A0A396J3M7"/>
<name>A0A396J3M7_MEDTR</name>
<comment type="caution">
    <text evidence="2">The sequence shown here is derived from an EMBL/GenBank/DDBJ whole genome shotgun (WGS) entry which is preliminary data.</text>
</comment>
<evidence type="ECO:0008006" key="3">
    <source>
        <dbReference type="Google" id="ProtNLM"/>
    </source>
</evidence>
<proteinExistence type="predicted"/>
<reference evidence="2" key="1">
    <citation type="journal article" date="2018" name="Nat. Plants">
        <title>Whole-genome landscape of Medicago truncatula symbiotic genes.</title>
        <authorList>
            <person name="Pecrix Y."/>
            <person name="Gamas P."/>
            <person name="Carrere S."/>
        </authorList>
    </citation>
    <scope>NUCLEOTIDE SEQUENCE</scope>
    <source>
        <tissue evidence="2">Leaves</tissue>
    </source>
</reference>
<dbReference type="Gramene" id="rna8209">
    <property type="protein sequence ID" value="RHN72490.1"/>
    <property type="gene ID" value="gene8209"/>
</dbReference>